<dbReference type="RefSeq" id="WP_262683340.1">
    <property type="nucleotide sequence ID" value="NZ_JAOQIO010000016.1"/>
</dbReference>
<sequence>MEKALSNRWVLSLFLLPGLLLFTVFFIYPVAQTVYYSLHQWDGVTPMKFIGIDNYVKMMTDDPNFVKAFKNGLIFVFFSLLFQLPSAFVLALLVSRKVKGSKWFRNIYFFPVIMSTTMVSLMWGKMFDPTIGLINSFFRAIGLGSWAQLWLGDSHTAIYAVAFVLVWHYIGYHMLIMYAGIQSIPEQIYEAAKLDGATSWRLVYHITIPLLADVLKVNVVLSVVGSLKVFEQIYVMTGGGPDNSTTVIALRMFQEAFLKMNFGYGSALAVFLVIQCMGIAWLINKLFSRSVARL</sequence>
<evidence type="ECO:0000256" key="3">
    <source>
        <dbReference type="ARBA" id="ARBA00022475"/>
    </source>
</evidence>
<accession>A0ABT2UBF5</accession>
<feature type="transmembrane region" description="Helical" evidence="7">
    <location>
        <begin position="262"/>
        <end position="283"/>
    </location>
</feature>
<evidence type="ECO:0000256" key="2">
    <source>
        <dbReference type="ARBA" id="ARBA00022448"/>
    </source>
</evidence>
<feature type="transmembrane region" description="Helical" evidence="7">
    <location>
        <begin position="73"/>
        <end position="94"/>
    </location>
</feature>
<comment type="caution">
    <text evidence="9">The sequence shown here is derived from an EMBL/GenBank/DDBJ whole genome shotgun (WGS) entry which is preliminary data.</text>
</comment>
<dbReference type="Proteomes" id="UP001652445">
    <property type="component" value="Unassembled WGS sequence"/>
</dbReference>
<keyword evidence="6 7" id="KW-0472">Membrane</keyword>
<dbReference type="InterPro" id="IPR050809">
    <property type="entry name" value="UgpAE/MalFG_permease"/>
</dbReference>
<keyword evidence="3" id="KW-1003">Cell membrane</keyword>
<feature type="transmembrane region" description="Helical" evidence="7">
    <location>
        <begin position="106"/>
        <end position="123"/>
    </location>
</feature>
<name>A0ABT2UBF5_9BACL</name>
<dbReference type="InterPro" id="IPR000515">
    <property type="entry name" value="MetI-like"/>
</dbReference>
<feature type="transmembrane region" description="Helical" evidence="7">
    <location>
        <begin position="202"/>
        <end position="224"/>
    </location>
</feature>
<keyword evidence="4 7" id="KW-0812">Transmembrane</keyword>
<comment type="subcellular location">
    <subcellularLocation>
        <location evidence="1 7">Cell membrane</location>
        <topology evidence="1 7">Multi-pass membrane protein</topology>
    </subcellularLocation>
</comment>
<dbReference type="PANTHER" id="PTHR43227">
    <property type="entry name" value="BLL4140 PROTEIN"/>
    <property type="match status" value="1"/>
</dbReference>
<organism evidence="9 10">
    <name type="scientific">Paenibacillus baimaensis</name>
    <dbReference type="NCBI Taxonomy" id="2982185"/>
    <lineage>
        <taxon>Bacteria</taxon>
        <taxon>Bacillati</taxon>
        <taxon>Bacillota</taxon>
        <taxon>Bacilli</taxon>
        <taxon>Bacillales</taxon>
        <taxon>Paenibacillaceae</taxon>
        <taxon>Paenibacillus</taxon>
    </lineage>
</organism>
<dbReference type="EMBL" id="JAOQIO010000016">
    <property type="protein sequence ID" value="MCU6791917.1"/>
    <property type="molecule type" value="Genomic_DNA"/>
</dbReference>
<keyword evidence="5 7" id="KW-1133">Transmembrane helix</keyword>
<evidence type="ECO:0000313" key="9">
    <source>
        <dbReference type="EMBL" id="MCU6791917.1"/>
    </source>
</evidence>
<dbReference type="CDD" id="cd06261">
    <property type="entry name" value="TM_PBP2"/>
    <property type="match status" value="1"/>
</dbReference>
<feature type="transmembrane region" description="Helical" evidence="7">
    <location>
        <begin position="157"/>
        <end position="181"/>
    </location>
</feature>
<evidence type="ECO:0000256" key="7">
    <source>
        <dbReference type="RuleBase" id="RU363032"/>
    </source>
</evidence>
<dbReference type="PROSITE" id="PS50928">
    <property type="entry name" value="ABC_TM1"/>
    <property type="match status" value="1"/>
</dbReference>
<protein>
    <submittedName>
        <fullName evidence="9">Sugar ABC transporter permease</fullName>
    </submittedName>
</protein>
<dbReference type="Gene3D" id="1.10.3720.10">
    <property type="entry name" value="MetI-like"/>
    <property type="match status" value="1"/>
</dbReference>
<evidence type="ECO:0000256" key="6">
    <source>
        <dbReference type="ARBA" id="ARBA00023136"/>
    </source>
</evidence>
<gene>
    <name evidence="9" type="ORF">OB236_07240</name>
</gene>
<evidence type="ECO:0000313" key="10">
    <source>
        <dbReference type="Proteomes" id="UP001652445"/>
    </source>
</evidence>
<reference evidence="9 10" key="1">
    <citation type="submission" date="2022-09" db="EMBL/GenBank/DDBJ databases">
        <authorList>
            <person name="Han X.L."/>
            <person name="Wang Q."/>
            <person name="Lu T."/>
        </authorList>
    </citation>
    <scope>NUCLEOTIDE SEQUENCE [LARGE SCALE GENOMIC DNA]</scope>
    <source>
        <strain evidence="9 10">WQ 127069</strain>
    </source>
</reference>
<evidence type="ECO:0000259" key="8">
    <source>
        <dbReference type="PROSITE" id="PS50928"/>
    </source>
</evidence>
<dbReference type="SUPFAM" id="SSF161098">
    <property type="entry name" value="MetI-like"/>
    <property type="match status" value="1"/>
</dbReference>
<proteinExistence type="inferred from homology"/>
<comment type="similarity">
    <text evidence="7">Belongs to the binding-protein-dependent transport system permease family.</text>
</comment>
<feature type="domain" description="ABC transmembrane type-1" evidence="8">
    <location>
        <begin position="69"/>
        <end position="283"/>
    </location>
</feature>
<evidence type="ECO:0000256" key="1">
    <source>
        <dbReference type="ARBA" id="ARBA00004651"/>
    </source>
</evidence>
<feature type="transmembrane region" description="Helical" evidence="7">
    <location>
        <begin position="9"/>
        <end position="31"/>
    </location>
</feature>
<keyword evidence="2 7" id="KW-0813">Transport</keyword>
<dbReference type="InterPro" id="IPR035906">
    <property type="entry name" value="MetI-like_sf"/>
</dbReference>
<dbReference type="Pfam" id="PF00528">
    <property type="entry name" value="BPD_transp_1"/>
    <property type="match status" value="1"/>
</dbReference>
<evidence type="ECO:0000256" key="5">
    <source>
        <dbReference type="ARBA" id="ARBA00022989"/>
    </source>
</evidence>
<evidence type="ECO:0000256" key="4">
    <source>
        <dbReference type="ARBA" id="ARBA00022692"/>
    </source>
</evidence>
<dbReference type="PANTHER" id="PTHR43227:SF8">
    <property type="entry name" value="DIACETYLCHITOBIOSE UPTAKE SYSTEM PERMEASE PROTEIN DASB"/>
    <property type="match status" value="1"/>
</dbReference>
<keyword evidence="10" id="KW-1185">Reference proteome</keyword>